<dbReference type="Gene3D" id="3.30.160.240">
    <property type="entry name" value="Rv1738"/>
    <property type="match status" value="1"/>
</dbReference>
<dbReference type="Pfam" id="PF08962">
    <property type="entry name" value="Rv2632c-like"/>
    <property type="match status" value="1"/>
</dbReference>
<dbReference type="AlphaFoldDB" id="A0A2S9PYD6"/>
<dbReference type="Proteomes" id="UP000239322">
    <property type="component" value="Unassembled WGS sequence"/>
</dbReference>
<protein>
    <submittedName>
        <fullName evidence="1">Uncharacterized protein</fullName>
    </submittedName>
</protein>
<evidence type="ECO:0000313" key="2">
    <source>
        <dbReference type="Proteomes" id="UP000239322"/>
    </source>
</evidence>
<evidence type="ECO:0000313" key="1">
    <source>
        <dbReference type="EMBL" id="PRH79357.1"/>
    </source>
</evidence>
<proteinExistence type="predicted"/>
<dbReference type="EMBL" id="PVLV01000121">
    <property type="protein sequence ID" value="PRH79357.1"/>
    <property type="molecule type" value="Genomic_DNA"/>
</dbReference>
<name>A0A2S9PYD6_9ACTN</name>
<dbReference type="SUPFAM" id="SSF143212">
    <property type="entry name" value="Rv2632c-like"/>
    <property type="match status" value="1"/>
</dbReference>
<comment type="caution">
    <text evidence="1">The sequence shown here is derived from an EMBL/GenBank/DDBJ whole genome shotgun (WGS) entry which is preliminary data.</text>
</comment>
<dbReference type="InterPro" id="IPR015057">
    <property type="entry name" value="Rv2632c-like"/>
</dbReference>
<keyword evidence="2" id="KW-1185">Reference proteome</keyword>
<sequence>MTEYEKVGPSVNIELSGNTTQSARIAVLTDGTSSTAEILVENEYGGFDVMGRGVARRRKGDTRQPELGTRLAIGRALKHAASSYEEHLRKRGYEL</sequence>
<reference evidence="1 2" key="1">
    <citation type="submission" date="2018-03" db="EMBL/GenBank/DDBJ databases">
        <title>Novel Streptomyces sp. from soil.</title>
        <authorList>
            <person name="Tan G.Y.A."/>
            <person name="Lee Z.Y."/>
        </authorList>
    </citation>
    <scope>NUCLEOTIDE SEQUENCE [LARGE SCALE GENOMIC DNA]</scope>
    <source>
        <strain evidence="1 2">ST5x</strain>
    </source>
</reference>
<accession>A0A2S9PYD6</accession>
<dbReference type="RefSeq" id="WP_105868473.1">
    <property type="nucleotide sequence ID" value="NZ_PVLV01000121.1"/>
</dbReference>
<dbReference type="InterPro" id="IPR038070">
    <property type="entry name" value="Rv2632c-like_sf"/>
</dbReference>
<gene>
    <name evidence="1" type="ORF">C6N75_09745</name>
</gene>
<organism evidence="1 2">
    <name type="scientific">Streptomyces solincola</name>
    <dbReference type="NCBI Taxonomy" id="2100817"/>
    <lineage>
        <taxon>Bacteria</taxon>
        <taxon>Bacillati</taxon>
        <taxon>Actinomycetota</taxon>
        <taxon>Actinomycetes</taxon>
        <taxon>Kitasatosporales</taxon>
        <taxon>Streptomycetaceae</taxon>
        <taxon>Streptomyces</taxon>
    </lineage>
</organism>